<comment type="subcellular location">
    <subcellularLocation>
        <location evidence="1">Cell membrane</location>
        <topology evidence="1">Multi-pass membrane protein</topology>
    </subcellularLocation>
</comment>
<evidence type="ECO:0000256" key="5">
    <source>
        <dbReference type="ARBA" id="ARBA00022989"/>
    </source>
</evidence>
<keyword evidence="3 9" id="KW-0812">Transmembrane</keyword>
<evidence type="ECO:0000256" key="3">
    <source>
        <dbReference type="ARBA" id="ARBA00022692"/>
    </source>
</evidence>
<feature type="domain" description="CNNM transmembrane" evidence="12">
    <location>
        <begin position="1"/>
        <end position="188"/>
    </location>
</feature>
<protein>
    <recommendedName>
        <fullName evidence="15">Hemolysin</fullName>
    </recommendedName>
</protein>
<evidence type="ECO:0000256" key="2">
    <source>
        <dbReference type="ARBA" id="ARBA00022475"/>
    </source>
</evidence>
<sequence length="433" mass="46234">MLANGVFSGAEIAIIAVRKTRLAQLVEDGRASARAVKRLRDQPERFLATVQIGITVVGATAAAFGGAALSNQVAPWVARVPLLAPYAGQIAFALVVALVSYLSLVLGELVPKSIALRAPERYALLLGRALLGLSFVARPIVWLLTASSNVLLRPLGDRTTFTEARLSAEELEQLVDEAGKVGALDAPTAEITSRALAFRELTAADVMVPRSRIAALPRDAAPEDLKRLLLEEGRSRMPVYDGTLDNIVGYVMAKDLAAMAWEKELIVLADLVRPVHFVPESAKAVHVLKDLQRRRTQIAVVVDEHGGVAGLLTLEDLVEELVGDIVGEQEETEALFHREPGGAALVRGDAPIREVNRALELSLPEGDGYSTVAGLCIALAGAVPERGTRLRTEDAEIEIVDASPRVVRLVRIRVPPQVAVEASGGDGATREAD</sequence>
<evidence type="ECO:0000256" key="9">
    <source>
        <dbReference type="PROSITE-ProRule" id="PRU01193"/>
    </source>
</evidence>
<accession>A0ABM7WY47</accession>
<evidence type="ECO:0000256" key="4">
    <source>
        <dbReference type="ARBA" id="ARBA00022737"/>
    </source>
</evidence>
<dbReference type="PANTHER" id="PTHR43099:SF5">
    <property type="entry name" value="HLYC_CORC FAMILY TRANSPORTER"/>
    <property type="match status" value="1"/>
</dbReference>
<dbReference type="Gene3D" id="3.30.465.10">
    <property type="match status" value="1"/>
</dbReference>
<dbReference type="PROSITE" id="PS51371">
    <property type="entry name" value="CBS"/>
    <property type="match status" value="2"/>
</dbReference>
<dbReference type="RefSeq" id="WP_248352824.1">
    <property type="nucleotide sequence ID" value="NZ_AP025591.1"/>
</dbReference>
<evidence type="ECO:0000259" key="12">
    <source>
        <dbReference type="PROSITE" id="PS51846"/>
    </source>
</evidence>
<feature type="transmembrane region" description="Helical" evidence="10">
    <location>
        <begin position="90"/>
        <end position="110"/>
    </location>
</feature>
<dbReference type="Gene3D" id="3.10.580.10">
    <property type="entry name" value="CBS-domain"/>
    <property type="match status" value="1"/>
</dbReference>
<feature type="transmembrane region" description="Helical" evidence="10">
    <location>
        <begin position="46"/>
        <end position="70"/>
    </location>
</feature>
<dbReference type="InterPro" id="IPR044751">
    <property type="entry name" value="Ion_transp-like_CBS"/>
</dbReference>
<evidence type="ECO:0000256" key="6">
    <source>
        <dbReference type="ARBA" id="ARBA00023122"/>
    </source>
</evidence>
<evidence type="ECO:0000259" key="11">
    <source>
        <dbReference type="PROSITE" id="PS51371"/>
    </source>
</evidence>
<organism evidence="13 14">
    <name type="scientific">Anaeromyxobacter oryzae</name>
    <dbReference type="NCBI Taxonomy" id="2918170"/>
    <lineage>
        <taxon>Bacteria</taxon>
        <taxon>Pseudomonadati</taxon>
        <taxon>Myxococcota</taxon>
        <taxon>Myxococcia</taxon>
        <taxon>Myxococcales</taxon>
        <taxon>Cystobacterineae</taxon>
        <taxon>Anaeromyxobacteraceae</taxon>
        <taxon>Anaeromyxobacter</taxon>
    </lineage>
</organism>
<dbReference type="SUPFAM" id="SSF54631">
    <property type="entry name" value="CBS-domain pair"/>
    <property type="match status" value="1"/>
</dbReference>
<keyword evidence="14" id="KW-1185">Reference proteome</keyword>
<dbReference type="InterPro" id="IPR036318">
    <property type="entry name" value="FAD-bd_PCMH-like_sf"/>
</dbReference>
<reference evidence="14" key="1">
    <citation type="journal article" date="2022" name="Int. J. Syst. Evol. Microbiol.">
        <title>Anaeromyxobacter oryzae sp. nov., Anaeromyxobacter diazotrophicus sp. nov. and Anaeromyxobacter paludicola sp. nov., isolated from paddy soils.</title>
        <authorList>
            <person name="Itoh H."/>
            <person name="Xu Z."/>
            <person name="Mise K."/>
            <person name="Masuda Y."/>
            <person name="Ushijima N."/>
            <person name="Hayakawa C."/>
            <person name="Shiratori Y."/>
            <person name="Senoo K."/>
        </authorList>
    </citation>
    <scope>NUCLEOTIDE SEQUENCE [LARGE SCALE GENOMIC DNA]</scope>
    <source>
        <strain evidence="14">Red232</strain>
    </source>
</reference>
<dbReference type="PROSITE" id="PS51846">
    <property type="entry name" value="CNNM"/>
    <property type="match status" value="1"/>
</dbReference>
<keyword evidence="5 9" id="KW-1133">Transmembrane helix</keyword>
<evidence type="ECO:0000313" key="14">
    <source>
        <dbReference type="Proteomes" id="UP001162891"/>
    </source>
</evidence>
<dbReference type="CDD" id="cd04590">
    <property type="entry name" value="CBS_pair_CorC_HlyC_assoc"/>
    <property type="match status" value="1"/>
</dbReference>
<evidence type="ECO:0000256" key="7">
    <source>
        <dbReference type="ARBA" id="ARBA00023136"/>
    </source>
</evidence>
<keyword evidence="4" id="KW-0677">Repeat</keyword>
<dbReference type="InterPro" id="IPR046342">
    <property type="entry name" value="CBS_dom_sf"/>
</dbReference>
<gene>
    <name evidence="13" type="ORF">AMOR_34460</name>
</gene>
<evidence type="ECO:0008006" key="15">
    <source>
        <dbReference type="Google" id="ProtNLM"/>
    </source>
</evidence>
<dbReference type="SMART" id="SM01091">
    <property type="entry name" value="CorC_HlyC"/>
    <property type="match status" value="1"/>
</dbReference>
<dbReference type="Pfam" id="PF03471">
    <property type="entry name" value="CorC_HlyC"/>
    <property type="match status" value="1"/>
</dbReference>
<feature type="domain" description="CBS" evidence="11">
    <location>
        <begin position="271"/>
        <end position="331"/>
    </location>
</feature>
<evidence type="ECO:0000313" key="13">
    <source>
        <dbReference type="EMBL" id="BDG04450.1"/>
    </source>
</evidence>
<feature type="domain" description="CBS" evidence="11">
    <location>
        <begin position="207"/>
        <end position="268"/>
    </location>
</feature>
<dbReference type="InterPro" id="IPR005170">
    <property type="entry name" value="Transptr-assoc_dom"/>
</dbReference>
<dbReference type="InterPro" id="IPR002550">
    <property type="entry name" value="CNNM"/>
</dbReference>
<dbReference type="EMBL" id="AP025591">
    <property type="protein sequence ID" value="BDG04450.1"/>
    <property type="molecule type" value="Genomic_DNA"/>
</dbReference>
<feature type="transmembrane region" description="Helical" evidence="10">
    <location>
        <begin position="122"/>
        <end position="144"/>
    </location>
</feature>
<evidence type="ECO:0000256" key="1">
    <source>
        <dbReference type="ARBA" id="ARBA00004651"/>
    </source>
</evidence>
<dbReference type="Pfam" id="PF00571">
    <property type="entry name" value="CBS"/>
    <property type="match status" value="2"/>
</dbReference>
<keyword evidence="7 9" id="KW-0472">Membrane</keyword>
<evidence type="ECO:0000256" key="10">
    <source>
        <dbReference type="SAM" id="Phobius"/>
    </source>
</evidence>
<keyword evidence="6 8" id="KW-0129">CBS domain</keyword>
<dbReference type="PANTHER" id="PTHR43099">
    <property type="entry name" value="UPF0053 PROTEIN YRKA"/>
    <property type="match status" value="1"/>
</dbReference>
<dbReference type="InterPro" id="IPR016169">
    <property type="entry name" value="FAD-bd_PCMH_sub2"/>
</dbReference>
<dbReference type="InterPro" id="IPR000644">
    <property type="entry name" value="CBS_dom"/>
</dbReference>
<proteinExistence type="predicted"/>
<keyword evidence="2" id="KW-1003">Cell membrane</keyword>
<dbReference type="Pfam" id="PF01595">
    <property type="entry name" value="CNNM"/>
    <property type="match status" value="1"/>
</dbReference>
<dbReference type="SUPFAM" id="SSF56176">
    <property type="entry name" value="FAD-binding/transporter-associated domain-like"/>
    <property type="match status" value="1"/>
</dbReference>
<evidence type="ECO:0000256" key="8">
    <source>
        <dbReference type="PROSITE-ProRule" id="PRU00703"/>
    </source>
</evidence>
<dbReference type="Proteomes" id="UP001162891">
    <property type="component" value="Chromosome"/>
</dbReference>
<name>A0ABM7WY47_9BACT</name>
<dbReference type="InterPro" id="IPR051676">
    <property type="entry name" value="UPF0053_domain"/>
</dbReference>